<sequence>MIFCSNFALTDFAPFLHRLKTILNRFINPSFLRKIINLHRSNCFCISSFTSLYFHKGHFPSTDHSITDDNHQLQLTRPVIDSCPPSSLPSSSPCWLKKNTLFSKPQGYHLQSATLQTRRLNCSLAAIGSPICGRASEDKRPCLVWSRGSEGSVSRLT</sequence>
<protein>
    <submittedName>
        <fullName evidence="1">Uncharacterized protein</fullName>
    </submittedName>
</protein>
<evidence type="ECO:0000313" key="2">
    <source>
        <dbReference type="Proteomes" id="UP000499080"/>
    </source>
</evidence>
<keyword evidence="2" id="KW-1185">Reference proteome</keyword>
<proteinExistence type="predicted"/>
<evidence type="ECO:0000313" key="1">
    <source>
        <dbReference type="EMBL" id="GBM56390.1"/>
    </source>
</evidence>
<gene>
    <name evidence="1" type="ORF">AVEN_132863_1</name>
</gene>
<dbReference type="Proteomes" id="UP000499080">
    <property type="component" value="Unassembled WGS sequence"/>
</dbReference>
<dbReference type="AlphaFoldDB" id="A0A4Y2GRL9"/>
<dbReference type="EMBL" id="BGPR01001543">
    <property type="protein sequence ID" value="GBM56390.1"/>
    <property type="molecule type" value="Genomic_DNA"/>
</dbReference>
<reference evidence="1 2" key="1">
    <citation type="journal article" date="2019" name="Sci. Rep.">
        <title>Orb-weaving spider Araneus ventricosus genome elucidates the spidroin gene catalogue.</title>
        <authorList>
            <person name="Kono N."/>
            <person name="Nakamura H."/>
            <person name="Ohtoshi R."/>
            <person name="Moran D.A.P."/>
            <person name="Shinohara A."/>
            <person name="Yoshida Y."/>
            <person name="Fujiwara M."/>
            <person name="Mori M."/>
            <person name="Tomita M."/>
            <person name="Arakawa K."/>
        </authorList>
    </citation>
    <scope>NUCLEOTIDE SEQUENCE [LARGE SCALE GENOMIC DNA]</scope>
</reference>
<organism evidence="1 2">
    <name type="scientific">Araneus ventricosus</name>
    <name type="common">Orbweaver spider</name>
    <name type="synonym">Epeira ventricosa</name>
    <dbReference type="NCBI Taxonomy" id="182803"/>
    <lineage>
        <taxon>Eukaryota</taxon>
        <taxon>Metazoa</taxon>
        <taxon>Ecdysozoa</taxon>
        <taxon>Arthropoda</taxon>
        <taxon>Chelicerata</taxon>
        <taxon>Arachnida</taxon>
        <taxon>Araneae</taxon>
        <taxon>Araneomorphae</taxon>
        <taxon>Entelegynae</taxon>
        <taxon>Araneoidea</taxon>
        <taxon>Araneidae</taxon>
        <taxon>Araneus</taxon>
    </lineage>
</organism>
<comment type="caution">
    <text evidence="1">The sequence shown here is derived from an EMBL/GenBank/DDBJ whole genome shotgun (WGS) entry which is preliminary data.</text>
</comment>
<name>A0A4Y2GRL9_ARAVE</name>
<accession>A0A4Y2GRL9</accession>